<dbReference type="Pfam" id="PF00698">
    <property type="entry name" value="Acyl_transf_1"/>
    <property type="match status" value="1"/>
</dbReference>
<dbReference type="InterPro" id="IPR014030">
    <property type="entry name" value="Ketoacyl_synth_N"/>
</dbReference>
<dbReference type="Pfam" id="PF08242">
    <property type="entry name" value="Methyltransf_12"/>
    <property type="match status" value="1"/>
</dbReference>
<evidence type="ECO:0000256" key="10">
    <source>
        <dbReference type="PROSITE-ProRule" id="PRU01363"/>
    </source>
</evidence>
<dbReference type="InterPro" id="IPR014031">
    <property type="entry name" value="Ketoacyl_synth_C"/>
</dbReference>
<feature type="compositionally biased region" description="Basic and acidic residues" evidence="11">
    <location>
        <begin position="2579"/>
        <end position="2592"/>
    </location>
</feature>
<dbReference type="InterPro" id="IPR023213">
    <property type="entry name" value="CAT-like_dom_sf"/>
</dbReference>
<dbReference type="Gene3D" id="3.30.300.30">
    <property type="match status" value="1"/>
</dbReference>
<dbReference type="Gene3D" id="3.10.129.110">
    <property type="entry name" value="Polyketide synthase dehydratase"/>
    <property type="match status" value="1"/>
</dbReference>
<feature type="active site" description="Proton donor; for dehydratase activity" evidence="10">
    <location>
        <position position="1165"/>
    </location>
</feature>
<evidence type="ECO:0000256" key="1">
    <source>
        <dbReference type="ARBA" id="ARBA00022450"/>
    </source>
</evidence>
<dbReference type="InterPro" id="IPR049552">
    <property type="entry name" value="PKS_DH_N"/>
</dbReference>
<dbReference type="Gene3D" id="3.40.366.10">
    <property type="entry name" value="Malonyl-Coenzyme A Acyl Carrier Protein, domain 2"/>
    <property type="match status" value="1"/>
</dbReference>
<evidence type="ECO:0000256" key="2">
    <source>
        <dbReference type="ARBA" id="ARBA00022553"/>
    </source>
</evidence>
<dbReference type="InterPro" id="IPR057326">
    <property type="entry name" value="KR_dom"/>
</dbReference>
<feature type="region of interest" description="N-terminal hotdog fold" evidence="10">
    <location>
        <begin position="953"/>
        <end position="1087"/>
    </location>
</feature>
<dbReference type="Pfam" id="PF00109">
    <property type="entry name" value="ketoacyl-synt"/>
    <property type="match status" value="1"/>
</dbReference>
<dbReference type="SUPFAM" id="SSF53335">
    <property type="entry name" value="S-adenosyl-L-methionine-dependent methyltransferases"/>
    <property type="match status" value="1"/>
</dbReference>
<reference evidence="15 16" key="1">
    <citation type="submission" date="2018-06" db="EMBL/GenBank/DDBJ databases">
        <title>Complete Genomes of Monosporascus.</title>
        <authorList>
            <person name="Robinson A.J."/>
            <person name="Natvig D.O."/>
        </authorList>
    </citation>
    <scope>NUCLEOTIDE SEQUENCE [LARGE SCALE GENOMIC DNA]</scope>
    <source>
        <strain evidence="15 16">CBS 609.92</strain>
    </source>
</reference>
<dbReference type="PROSITE" id="PS52004">
    <property type="entry name" value="KS3_2"/>
    <property type="match status" value="1"/>
</dbReference>
<dbReference type="InterPro" id="IPR042099">
    <property type="entry name" value="ANL_N_sf"/>
</dbReference>
<dbReference type="InterPro" id="IPR050091">
    <property type="entry name" value="PKS_NRPS_Biosynth_Enz"/>
</dbReference>
<dbReference type="Gene3D" id="3.40.50.720">
    <property type="entry name" value="NAD(P)-binding Rossmann-like Domain"/>
    <property type="match status" value="3"/>
</dbReference>
<dbReference type="SMART" id="SM00825">
    <property type="entry name" value="PKS_KS"/>
    <property type="match status" value="1"/>
</dbReference>
<dbReference type="InterPro" id="IPR000873">
    <property type="entry name" value="AMP-dep_synth/lig_dom"/>
</dbReference>
<dbReference type="InterPro" id="IPR013120">
    <property type="entry name" value="FAR_NAD-bd"/>
</dbReference>
<dbReference type="Gene3D" id="3.30.559.10">
    <property type="entry name" value="Chloramphenicol acetyltransferase-like domain"/>
    <property type="match status" value="1"/>
</dbReference>
<keyword evidence="2" id="KW-0597">Phosphoprotein</keyword>
<dbReference type="Pfam" id="PF13193">
    <property type="entry name" value="AMP-binding_C"/>
    <property type="match status" value="1"/>
</dbReference>
<dbReference type="CDD" id="cd02440">
    <property type="entry name" value="AdoMet_MTases"/>
    <property type="match status" value="1"/>
</dbReference>
<dbReference type="InterPro" id="IPR009081">
    <property type="entry name" value="PP-bd_ACP"/>
</dbReference>
<dbReference type="InterPro" id="IPR029063">
    <property type="entry name" value="SAM-dependent_MTases_sf"/>
</dbReference>
<dbReference type="SUPFAM" id="SSF51735">
    <property type="entry name" value="NAD(P)-binding Rossmann-fold domains"/>
    <property type="match status" value="2"/>
</dbReference>
<feature type="compositionally biased region" description="Low complexity" evidence="11">
    <location>
        <begin position="2534"/>
        <end position="2549"/>
    </location>
</feature>
<dbReference type="EMBL" id="QJNS01000083">
    <property type="protein sequence ID" value="RYO88682.1"/>
    <property type="molecule type" value="Genomic_DNA"/>
</dbReference>
<dbReference type="Pfam" id="PF14765">
    <property type="entry name" value="PS-DH"/>
    <property type="match status" value="1"/>
</dbReference>
<sequence>MSKPVGIIGSACRFPGGADSPSKLWELLKDPKDILSEFPQDRLNLWSFYHQNGEHHGSTDVQNKSYLLSEDIRLFDSSFFRISPSEADCMDPQQRMLLETVYEALESAGCSLGQVKASLTSVYAGLMNGDYADIQARDLEMMATHHGIGTHRSILSNRISYFLDIKGASMTIDTACSSSLVAMHQAVQSLRLGESDMAIVAGANLILDPTMYVAESKLHMLSPDSRSRMWDAAANGYARGEGFAAIVLKLLDKAICDGDQVECIVRGSAVNSDGRTMGITVPSATAQTELIRQAYRDAGLDPLVERCQFFEAHGTGTRAGDPVEARAIRNAFFPEGHDDSAPLEKLLVGSIKTVVGHLEGCAGLAGVLKASLAMQNQTIPPNMHFSELNPGIEPFYDRLEVPIKAIEWPKVPKGSPLRTSVNSFGFGGTNAHVVLESFQEVRIRKQQDEEHDEDERFVGPLILSANTRDSLVRSVQAHADYIRNNKHLDLGDLAWTLQFRRTHFNSRVFFSGATRSKLLSYMDTFVADNNSAAGGESHPPTLPGDDGCAILGIFTGQGAQWPSMGRNLIQHSPLFRESIAQCEESLAALGGDAPSWSLAKELLAERDNSRVGEAAISQPLCTAVQIGLVDLLRASGIALRSVVGHSSGEIAAVYAAGIISAHDAIRIAYYRGFHARLAKGPKGQGGAMLAASLSFESATELCARPKFTGRVNVAAANAPTSVTLSGDADAIDELKTELDAGKTFCRKLNVDTAYHSHHMKPCAAAYLESLTACDIQVQRPNESCIWVSSVHGDAELALDEEDDGALVVLKGQYWVDNLLSPVLFAPAVECSLWRVGPFDIVTEVGPHPALKGPSTQIFKASLGSSLPYFSIMRRGDDEVEAFSGGLGYFWEHFGTAALIDFEGYRRAFIDQPDGGRPPRLVKGLPSYCWDHSRVHWKESRISHNFRLRDRHIHEILGRRAVDDTPELLRWRNILRPAEFSWVRDHVFQGQIVLPGAAYVAAIVETVKVLADGKPIMLVELVDVKIPRAVVLQENKSTELITTLGPIVRKSGNVLSANFAFSAASADDAVAVLKTTCIGRVEVYVGESNDSEQQRLLPLPSRPPPNLSVVDIEAFYTTLKELGINYQGTFRAIKSAQRTLGYASTLASWDAADLVGSYSLHPAILDIGFQAVLAAFASPQTGQMWTMYLPVRIRRATIHLGSLPRHGASDTEISAHTSAQVTASSAQGLKGDLQIMFGSHVGVQIEGVELQVTGNCMVGSDRLLFSNTVWDSDISTGIDKVVLERQTDPAANEELLEALARTSLYYYRTLLDTISPREVKSLAWHQQMFWQSAQHWVDEVRAGRHPTVKREWLEDSREAVWKQAEGCQDTIDILIMRALGENLPSIARGETQPLEIMMENDMLSRFYVESYGLDGMNDHIARALAQITHRYPQANILEIGAGSGGTTRKALRAIGNAFSHYTFTDISSGFFEKGAEKFSAWRRKMTFKVCDIEKDPIEQGFAEEAYDIIVAANVLHATRCLADTMRHVRRLLKPGGYLVIMEITGDLLRLGFIMGSLPGWWLGPQVGDEGRQWAPGISPVQWDDLLQRTGFSGVNQIATDNAVSDQHYVSTLVSQAVDDKFDVLRNPLSNLSVVTVLPHKLLILGGKTLPVARLARDMKKVLASWGTPVETVPSLDRLTLGPDQRVSVISLTELDQPLFAQEMTATRLGKLQTLLNASESVLWATAGSRGSSPASNMFVGIARALRTERSDINLQLVDFGKPLDANAVVLTEYFLRLALAKQQDYIDKPMLWTTEAEVALDGETLLIPRLIPDKLRNERYNASRRIINKEVTLASSEVEVGTHAGVVSLLGVDTTLSRRLMTPHTHEQVILDVHLSVALPHPDQQYFLCYGSIEPDHSKKAFVVTRLNRSVILCGSHDTFQLDSTPFGGEASTVEAFAGQLIARSLASSLPRQGAVLVYEPPSVNFARVIESSSLWKGRKVSYATSRMDTSLPADWISIHPHALGSSIRQKLPVDIAAVVDLSAPDACGIRDFVPASCVIRRFEPSLLETNNQELAVAYADALAAVSHMDKTKTRTLPVRTLPGSPSYTLAYPCIVDWREQYDETITVQVKPLIPTGIFSPSKTHLMVGLNGDLGQSICGYMVQNGARHIAITSRRGEVNPDWLESMRNDRKADIRVYKMDVSSQQSIHSTIDRIKAEMPSIGGVANGALVLHDKMFLNMDVDSLNNTLKPKVDGSRYLDELFSTPGLDYFVLFSSVGTIGGNRGQSNYHAANMFMTSLVSNRRARGLAASVIHVGMVLDVGYVARQDRKLFEHMRKQGFMPTSETEAHFLWTEGVLASPADSQLDADICMGFEPFEDSADASWRPPWYHDSRLSHFIMQPEENAGDTRPGAGDALHIREKLDGAESVQEAHSLLQEAFSAKLESMMQLNTGSVNAHVPLLDLGFDSLLAVETRTWFMKEVHIDVPVLRFLGGDTVNEICLDAATQYLTLRAAQDPKEDKDIASAPQSYLDMSKTAGAEQDQSYEPTSSAPSSQSGRLSPSPRTSSSTSSDAQNVPDLPTTPLTTTSTAASLHGMPESAARPDVENGKSREGGRSGIHIQAQKPAVRATSRVEIMSYAQSRLWFLGQFLDDPNTCNIVVSYVIRGPLDVTRLHEALDKVISHHASLRTCFYADDEAGEPVQGLLRTPSHSSSLKFLHASGREEIQREFDTLQNHEWDLPYGDTFAATLLSTEKNDEYVIIFGYHHIVIDGVSWYTILRDLERAYTSQPLSQQRKLYMDAAVEQRQAIMSGAMDKEIAFWKTVHAKLPDVLPLLPITSARGRRPLRRYESHTVTRDIGNHLVAKIKAASMALGVTPFNFYLATMQVLLFKLLDIDDLCIGVADASRTDDDLAETVGFFLNMLPLRFKLDRHGSFADLVRRTSRHVLEGRSHGRVPIDVILDRLNVPRDASSSPLFQVTFNYRVGAMAEVSLGDDCRLSVEDIRDAESPFDIGFGVYESAEGSCGLQVVAQSSLYDRDAAEFVGGAYVNLLDVLSSDTSRMLAQYSMFDGAIAQERVSIWKGPRKTWDWPDTLSKRVDAMVRSYSDSVAIIDIEPYGALTYGELEGRIRLTISAIQKKEPVKGSRLAVLCQPSADLIVAMLAILRLGHVYVPLDTNLPRERHAAILASCKPAILLCHSETLESSLSLNTDLPNVNLSALSTTSKVPAIDATAQDNLSDPTGPAFLFYSSGSTGKPKGIQLNQFGLLNHIALKTSALSLQRETVLQQSSFGFDMSLTQTFCALANGGSLVIAPKSSRGDPLAISNLMLSHGVTFTIATPSEYTMLLRYGQSLLRQCTRWTHACMGGEAVTPSLVRAFSELGNPNLQLTNCYGPTETSLAVTFDRLEAGEHIAEHASVGKVLPNYSVYILEEGTSSRPVPLGYPGEICIGGAGVALGYLDLPELSTAKFVHDPFANADDVELGWTRMFRTGDRGRLRVDGSLIFMGRMEGDTMVKLRGLRIDLDDVANTMLRAAEDVVSEAVVTVRGDDEARILVAHVVPRPGREKTLEAQRWRKLAQSLPLPLYMRPSLVVAVDRLPRTPNGKVDRRTIEAMELPASEQQQRAGSREKLSLEEGELSLLWEEVLGGFAAVPRADLTPSSDFFMVGGSSLLLMQLQGAIRETLGLAVPVTELYQASTLGRMAAHLHAEKGQQALVEDIDWERETEFQVSSSSLVPTTPSGLVRESNREILLTGAHTFLGAEILQALVSDSSVRWVHCIAIPQTASKTRPRSSKIAYYPGSLQAESLGLSSDDISFLQSRIDLIIHAGSVGHCLNNYSSLRAPNVGSLRFLVDLALPRQIPVHFVSSNRVTLLSGHHRLPPVSVGQHRPPKDGSEGYTASKWAGERLLTKVAQTTGLDVTVHRPCAIVGPNAPSEDALNALLRFAEAQGAVPRFKNLVGFLDFAPVTEVATNIARVALKKHQNENSESYSGGCVLNLAAPAGDKSPVTIVHHSSGVETPVAEFRGRMEKLYGREFGELDIVDWIDEAAKGGMDPLISTYLEALVEKDQIIGFPYLGD</sequence>
<dbReference type="PROSITE" id="PS52019">
    <property type="entry name" value="PKS_MFAS_DH"/>
    <property type="match status" value="1"/>
</dbReference>
<comment type="caution">
    <text evidence="15">The sequence shown here is derived from an EMBL/GenBank/DDBJ whole genome shotgun (WGS) entry which is preliminary data.</text>
</comment>
<dbReference type="InterPro" id="IPR020841">
    <property type="entry name" value="PKS_Beta-ketoAc_synthase_dom"/>
</dbReference>
<dbReference type="Gene3D" id="3.40.50.150">
    <property type="entry name" value="Vaccinia Virus protein VP39"/>
    <property type="match status" value="1"/>
</dbReference>
<gene>
    <name evidence="15" type="ORF">DL762_003608</name>
</gene>
<dbReference type="SMART" id="SM00827">
    <property type="entry name" value="PKS_AT"/>
    <property type="match status" value="1"/>
</dbReference>
<keyword evidence="3" id="KW-0436">Ligase</keyword>
<dbReference type="SUPFAM" id="SSF47336">
    <property type="entry name" value="ACP-like"/>
    <property type="match status" value="2"/>
</dbReference>
<dbReference type="SUPFAM" id="SSF52151">
    <property type="entry name" value="FabD/lysophospholipase-like"/>
    <property type="match status" value="1"/>
</dbReference>
<dbReference type="InterPro" id="IPR016036">
    <property type="entry name" value="Malonyl_transacylase_ACP-bd"/>
</dbReference>
<dbReference type="SUPFAM" id="SSF52777">
    <property type="entry name" value="CoA-dependent acyltransferases"/>
    <property type="match status" value="2"/>
</dbReference>
<dbReference type="CDD" id="cd05930">
    <property type="entry name" value="A_NRPS"/>
    <property type="match status" value="1"/>
</dbReference>
<accession>A0ABY0HA49</accession>
<feature type="domain" description="Ketosynthase family 3 (KS3)" evidence="13">
    <location>
        <begin position="2"/>
        <end position="437"/>
    </location>
</feature>
<keyword evidence="7" id="KW-0560">Oxidoreductase</keyword>
<evidence type="ECO:0000259" key="14">
    <source>
        <dbReference type="PROSITE" id="PS52019"/>
    </source>
</evidence>
<dbReference type="InterPro" id="IPR001227">
    <property type="entry name" value="Ac_transferase_dom_sf"/>
</dbReference>
<dbReference type="InterPro" id="IPR013217">
    <property type="entry name" value="Methyltransf_12"/>
</dbReference>
<keyword evidence="16" id="KW-1185">Reference proteome</keyword>
<feature type="region of interest" description="Disordered" evidence="11">
    <location>
        <begin position="2511"/>
        <end position="2603"/>
    </location>
</feature>
<dbReference type="InterPro" id="IPR014043">
    <property type="entry name" value="Acyl_transferase_dom"/>
</dbReference>
<dbReference type="Pfam" id="PF21089">
    <property type="entry name" value="PKS_DH_N"/>
    <property type="match status" value="1"/>
</dbReference>
<dbReference type="Pfam" id="PF00501">
    <property type="entry name" value="AMP-binding"/>
    <property type="match status" value="1"/>
</dbReference>
<dbReference type="Gene3D" id="3.30.70.3290">
    <property type="match status" value="1"/>
</dbReference>
<dbReference type="InterPro" id="IPR016039">
    <property type="entry name" value="Thiolase-like"/>
</dbReference>
<feature type="domain" description="Carrier" evidence="12">
    <location>
        <begin position="2409"/>
        <end position="2486"/>
    </location>
</feature>
<evidence type="ECO:0000313" key="15">
    <source>
        <dbReference type="EMBL" id="RYO88682.1"/>
    </source>
</evidence>
<keyword evidence="6" id="KW-0677">Repeat</keyword>
<dbReference type="Pfam" id="PF16197">
    <property type="entry name" value="KAsynt_C_assoc"/>
    <property type="match status" value="1"/>
</dbReference>
<evidence type="ECO:0000256" key="7">
    <source>
        <dbReference type="ARBA" id="ARBA00023002"/>
    </source>
</evidence>
<proteinExistence type="inferred from homology"/>
<keyword evidence="5" id="KW-0808">Transferase</keyword>
<evidence type="ECO:0000256" key="9">
    <source>
        <dbReference type="ARBA" id="ARBA00029443"/>
    </source>
</evidence>
<dbReference type="InterPro" id="IPR049551">
    <property type="entry name" value="PKS_DH_C"/>
</dbReference>
<evidence type="ECO:0000256" key="6">
    <source>
        <dbReference type="ARBA" id="ARBA00022737"/>
    </source>
</evidence>
<dbReference type="Gene3D" id="3.40.47.10">
    <property type="match status" value="1"/>
</dbReference>
<dbReference type="InterPro" id="IPR036736">
    <property type="entry name" value="ACP-like_sf"/>
</dbReference>
<dbReference type="InterPro" id="IPR013968">
    <property type="entry name" value="PKS_KR"/>
</dbReference>
<dbReference type="CDD" id="cd19532">
    <property type="entry name" value="C_PKS-NRPS"/>
    <property type="match status" value="1"/>
</dbReference>
<dbReference type="InterPro" id="IPR025110">
    <property type="entry name" value="AMP-bd_C"/>
</dbReference>
<evidence type="ECO:0008006" key="17">
    <source>
        <dbReference type="Google" id="ProtNLM"/>
    </source>
</evidence>
<dbReference type="InterPro" id="IPR020806">
    <property type="entry name" value="PKS_PP-bd"/>
</dbReference>
<dbReference type="InterPro" id="IPR045851">
    <property type="entry name" value="AMP-bd_C_sf"/>
</dbReference>
<protein>
    <recommendedName>
        <fullName evidence="17">Carrier domain-containing protein</fullName>
    </recommendedName>
</protein>
<evidence type="ECO:0000259" key="12">
    <source>
        <dbReference type="PROSITE" id="PS50075"/>
    </source>
</evidence>
<dbReference type="SMART" id="SM00826">
    <property type="entry name" value="PKS_DH"/>
    <property type="match status" value="1"/>
</dbReference>
<feature type="compositionally biased region" description="Low complexity" evidence="11">
    <location>
        <begin position="2557"/>
        <end position="2570"/>
    </location>
</feature>
<feature type="domain" description="Carrier" evidence="12">
    <location>
        <begin position="3606"/>
        <end position="3684"/>
    </location>
</feature>
<dbReference type="Pfam" id="PF00550">
    <property type="entry name" value="PP-binding"/>
    <property type="match status" value="2"/>
</dbReference>
<dbReference type="Gene3D" id="3.40.50.12780">
    <property type="entry name" value="N-terminal domain of ligase-like"/>
    <property type="match status" value="1"/>
</dbReference>
<dbReference type="InterPro" id="IPR020807">
    <property type="entry name" value="PKS_DH"/>
</dbReference>
<feature type="domain" description="PKS/mFAS DH" evidence="14">
    <location>
        <begin position="953"/>
        <end position="1258"/>
    </location>
</feature>
<dbReference type="SUPFAM" id="SSF53901">
    <property type="entry name" value="Thiolase-like"/>
    <property type="match status" value="1"/>
</dbReference>
<evidence type="ECO:0000256" key="3">
    <source>
        <dbReference type="ARBA" id="ARBA00022598"/>
    </source>
</evidence>
<comment type="similarity">
    <text evidence="9">In the C-terminal section; belongs to the NRP synthetase family.</text>
</comment>
<dbReference type="Proteomes" id="UP000294003">
    <property type="component" value="Unassembled WGS sequence"/>
</dbReference>
<feature type="compositionally biased region" description="Polar residues" evidence="11">
    <location>
        <begin position="2519"/>
        <end position="2533"/>
    </location>
</feature>
<dbReference type="PROSITE" id="PS00455">
    <property type="entry name" value="AMP_BINDING"/>
    <property type="match status" value="1"/>
</dbReference>
<keyword evidence="1" id="KW-0596">Phosphopantetheine</keyword>
<dbReference type="Gene3D" id="1.10.1200.10">
    <property type="entry name" value="ACP-like"/>
    <property type="match status" value="1"/>
</dbReference>
<dbReference type="SMART" id="SM00823">
    <property type="entry name" value="PKS_PP"/>
    <property type="match status" value="2"/>
</dbReference>
<dbReference type="NCBIfam" id="TIGR01733">
    <property type="entry name" value="AA-adenyl-dom"/>
    <property type="match status" value="1"/>
</dbReference>
<dbReference type="SMART" id="SM00822">
    <property type="entry name" value="PKS_KR"/>
    <property type="match status" value="1"/>
</dbReference>
<dbReference type="InterPro" id="IPR016035">
    <property type="entry name" value="Acyl_Trfase/lysoPLipase"/>
</dbReference>
<dbReference type="InterPro" id="IPR020845">
    <property type="entry name" value="AMP-binding_CS"/>
</dbReference>
<name>A0ABY0HA49_9PEZI</name>
<dbReference type="InterPro" id="IPR010071">
    <property type="entry name" value="AA_adenyl_dom"/>
</dbReference>
<dbReference type="InterPro" id="IPR049900">
    <property type="entry name" value="PKS_mFAS_DH"/>
</dbReference>
<dbReference type="Pfam" id="PF00668">
    <property type="entry name" value="Condensation"/>
    <property type="match status" value="1"/>
</dbReference>
<dbReference type="Gene3D" id="3.30.559.30">
    <property type="entry name" value="Nonribosomal peptide synthetase, condensation domain"/>
    <property type="match status" value="1"/>
</dbReference>
<evidence type="ECO:0000256" key="11">
    <source>
        <dbReference type="SAM" id="MobiDB-lite"/>
    </source>
</evidence>
<dbReference type="PANTHER" id="PTHR43775:SF20">
    <property type="entry name" value="HYBRID PKS-NRPS SYNTHETASE APDA"/>
    <property type="match status" value="1"/>
</dbReference>
<dbReference type="CDD" id="cd00833">
    <property type="entry name" value="PKS"/>
    <property type="match status" value="1"/>
</dbReference>
<dbReference type="SUPFAM" id="SSF56801">
    <property type="entry name" value="Acetyl-CoA synthetase-like"/>
    <property type="match status" value="1"/>
</dbReference>
<dbReference type="Pfam" id="PF07993">
    <property type="entry name" value="NAD_binding_4"/>
    <property type="match status" value="1"/>
</dbReference>
<keyword evidence="8" id="KW-0511">Multifunctional enzyme</keyword>
<dbReference type="PROSITE" id="PS50075">
    <property type="entry name" value="CARRIER"/>
    <property type="match status" value="2"/>
</dbReference>
<evidence type="ECO:0000259" key="13">
    <source>
        <dbReference type="PROSITE" id="PS52004"/>
    </source>
</evidence>
<keyword evidence="4" id="KW-0489">Methyltransferase</keyword>
<evidence type="ECO:0000313" key="16">
    <source>
        <dbReference type="Proteomes" id="UP000294003"/>
    </source>
</evidence>
<dbReference type="InterPro" id="IPR042104">
    <property type="entry name" value="PKS_dehydratase_sf"/>
</dbReference>
<dbReference type="SUPFAM" id="SSF55048">
    <property type="entry name" value="Probable ACP-binding domain of malonyl-CoA ACP transacylase"/>
    <property type="match status" value="1"/>
</dbReference>
<dbReference type="InterPro" id="IPR036291">
    <property type="entry name" value="NAD(P)-bd_dom_sf"/>
</dbReference>
<feature type="active site" description="Proton acceptor; for dehydratase activity" evidence="10">
    <location>
        <position position="985"/>
    </location>
</feature>
<evidence type="ECO:0000256" key="5">
    <source>
        <dbReference type="ARBA" id="ARBA00022679"/>
    </source>
</evidence>
<dbReference type="Pfam" id="PF02801">
    <property type="entry name" value="Ketoacyl-synt_C"/>
    <property type="match status" value="1"/>
</dbReference>
<dbReference type="PROSITE" id="PS00012">
    <property type="entry name" value="PHOSPHOPANTETHEINE"/>
    <property type="match status" value="1"/>
</dbReference>
<dbReference type="Pfam" id="PF08659">
    <property type="entry name" value="KR"/>
    <property type="match status" value="1"/>
</dbReference>
<evidence type="ECO:0000256" key="8">
    <source>
        <dbReference type="ARBA" id="ARBA00023268"/>
    </source>
</evidence>
<dbReference type="InterPro" id="IPR032821">
    <property type="entry name" value="PKS_assoc"/>
</dbReference>
<evidence type="ECO:0000256" key="4">
    <source>
        <dbReference type="ARBA" id="ARBA00022603"/>
    </source>
</evidence>
<dbReference type="PANTHER" id="PTHR43775">
    <property type="entry name" value="FATTY ACID SYNTHASE"/>
    <property type="match status" value="1"/>
</dbReference>
<dbReference type="InterPro" id="IPR001242">
    <property type="entry name" value="Condensation_dom"/>
</dbReference>
<dbReference type="InterPro" id="IPR006162">
    <property type="entry name" value="Ppantetheine_attach_site"/>
</dbReference>
<organism evidence="15 16">
    <name type="scientific">Monosporascus cannonballus</name>
    <dbReference type="NCBI Taxonomy" id="155416"/>
    <lineage>
        <taxon>Eukaryota</taxon>
        <taxon>Fungi</taxon>
        <taxon>Dikarya</taxon>
        <taxon>Ascomycota</taxon>
        <taxon>Pezizomycotina</taxon>
        <taxon>Sordariomycetes</taxon>
        <taxon>Xylariomycetidae</taxon>
        <taxon>Xylariales</taxon>
        <taxon>Xylariales incertae sedis</taxon>
        <taxon>Monosporascus</taxon>
    </lineage>
</organism>
<feature type="region of interest" description="C-terminal hotdog fold" evidence="10">
    <location>
        <begin position="1106"/>
        <end position="1258"/>
    </location>
</feature>